<feature type="region of interest" description="Disordered" evidence="1">
    <location>
        <begin position="678"/>
        <end position="704"/>
    </location>
</feature>
<gene>
    <name evidence="2" type="ORF">CSUI_004956</name>
</gene>
<accession>A0A2C6KZ76</accession>
<feature type="compositionally biased region" description="Polar residues" evidence="1">
    <location>
        <begin position="2007"/>
        <end position="2033"/>
    </location>
</feature>
<feature type="compositionally biased region" description="Low complexity" evidence="1">
    <location>
        <begin position="1102"/>
        <end position="1130"/>
    </location>
</feature>
<feature type="compositionally biased region" description="Low complexity" evidence="1">
    <location>
        <begin position="2200"/>
        <end position="2238"/>
    </location>
</feature>
<feature type="region of interest" description="Disordered" evidence="1">
    <location>
        <begin position="576"/>
        <end position="612"/>
    </location>
</feature>
<proteinExistence type="predicted"/>
<feature type="region of interest" description="Disordered" evidence="1">
    <location>
        <begin position="82"/>
        <end position="112"/>
    </location>
</feature>
<feature type="region of interest" description="Disordered" evidence="1">
    <location>
        <begin position="1717"/>
        <end position="1748"/>
    </location>
</feature>
<feature type="region of interest" description="Disordered" evidence="1">
    <location>
        <begin position="933"/>
        <end position="976"/>
    </location>
</feature>
<feature type="region of interest" description="Disordered" evidence="1">
    <location>
        <begin position="833"/>
        <end position="853"/>
    </location>
</feature>
<dbReference type="OrthoDB" id="330591at2759"/>
<feature type="region of interest" description="Disordered" evidence="1">
    <location>
        <begin position="125"/>
        <end position="145"/>
    </location>
</feature>
<feature type="compositionally biased region" description="Basic residues" evidence="1">
    <location>
        <begin position="957"/>
        <end position="969"/>
    </location>
</feature>
<feature type="compositionally biased region" description="Basic residues" evidence="1">
    <location>
        <begin position="447"/>
        <end position="456"/>
    </location>
</feature>
<feature type="region of interest" description="Disordered" evidence="1">
    <location>
        <begin position="1555"/>
        <end position="1598"/>
    </location>
</feature>
<feature type="region of interest" description="Disordered" evidence="1">
    <location>
        <begin position="1063"/>
        <end position="1135"/>
    </location>
</feature>
<feature type="region of interest" description="Disordered" evidence="1">
    <location>
        <begin position="1990"/>
        <end position="2300"/>
    </location>
</feature>
<feature type="region of interest" description="Disordered" evidence="1">
    <location>
        <begin position="1441"/>
        <end position="1468"/>
    </location>
</feature>
<feature type="region of interest" description="Disordered" evidence="1">
    <location>
        <begin position="1195"/>
        <end position="1269"/>
    </location>
</feature>
<comment type="caution">
    <text evidence="2">The sequence shown here is derived from an EMBL/GenBank/DDBJ whole genome shotgun (WGS) entry which is preliminary data.</text>
</comment>
<feature type="compositionally biased region" description="Low complexity" evidence="1">
    <location>
        <begin position="2283"/>
        <end position="2299"/>
    </location>
</feature>
<feature type="compositionally biased region" description="Basic and acidic residues" evidence="1">
    <location>
        <begin position="1215"/>
        <end position="1240"/>
    </location>
</feature>
<feature type="compositionally biased region" description="Polar residues" evidence="1">
    <location>
        <begin position="2175"/>
        <end position="2184"/>
    </location>
</feature>
<feature type="region of interest" description="Disordered" evidence="1">
    <location>
        <begin position="1"/>
        <end position="25"/>
    </location>
</feature>
<feature type="compositionally biased region" description="Polar residues" evidence="1">
    <location>
        <begin position="1202"/>
        <end position="1212"/>
    </location>
</feature>
<evidence type="ECO:0000256" key="1">
    <source>
        <dbReference type="SAM" id="MobiDB-lite"/>
    </source>
</evidence>
<feature type="region of interest" description="Disordered" evidence="1">
    <location>
        <begin position="2327"/>
        <end position="2485"/>
    </location>
</feature>
<feature type="compositionally biased region" description="Basic and acidic residues" evidence="1">
    <location>
        <begin position="2468"/>
        <end position="2485"/>
    </location>
</feature>
<feature type="compositionally biased region" description="Low complexity" evidence="1">
    <location>
        <begin position="89"/>
        <end position="101"/>
    </location>
</feature>
<dbReference type="Proteomes" id="UP000221165">
    <property type="component" value="Unassembled WGS sequence"/>
</dbReference>
<dbReference type="EMBL" id="MIGC01002376">
    <property type="protein sequence ID" value="PHJ21202.1"/>
    <property type="molecule type" value="Genomic_DNA"/>
</dbReference>
<dbReference type="GeneID" id="94428348"/>
<dbReference type="RefSeq" id="XP_067922886.1">
    <property type="nucleotide sequence ID" value="XM_068065137.1"/>
</dbReference>
<evidence type="ECO:0000313" key="2">
    <source>
        <dbReference type="EMBL" id="PHJ21202.1"/>
    </source>
</evidence>
<feature type="compositionally biased region" description="Basic and acidic residues" evidence="1">
    <location>
        <begin position="2374"/>
        <end position="2383"/>
    </location>
</feature>
<feature type="compositionally biased region" description="Basic and acidic residues" evidence="1">
    <location>
        <begin position="681"/>
        <end position="690"/>
    </location>
</feature>
<feature type="compositionally biased region" description="Basic and acidic residues" evidence="1">
    <location>
        <begin position="1441"/>
        <end position="1459"/>
    </location>
</feature>
<dbReference type="VEuPathDB" id="ToxoDB:CSUI_004956"/>
<feature type="compositionally biased region" description="Basic and acidic residues" evidence="1">
    <location>
        <begin position="518"/>
        <end position="530"/>
    </location>
</feature>
<feature type="region of interest" description="Disordered" evidence="1">
    <location>
        <begin position="403"/>
        <end position="543"/>
    </location>
</feature>
<feature type="region of interest" description="Disordered" evidence="1">
    <location>
        <begin position="1965"/>
        <end position="1984"/>
    </location>
</feature>
<sequence>MSAGDGAIRRSGSTRWRRHFESTRDNATSSINNILQCSSKVVLHSRGRALPTLSGVRTGDTGSSAASSDVATQVRLRATLAGYGSSKRPATVSTSASSSVPNTGPLKPLATQTTTADDTKLLTRFDGRPDDYIPPKLTKSSGLAGGRVSRVTSQMERQLECVTVVTNFQKGDDFEPRKVSIPEYLTRPPAVQLGFETGEIADSETSEKREVEEAMKSLKKAKEPFTDIKHTWPPEEELPTLVHHNPSRNPLSDFRKLQDPVENREYKDGWARGSVFPSLGAGLKFSEKSGLNPSDPRHLISTWFKKKRAAALFGGQSSESTGSDHQPEIPNFLSLLQGLSLQPMAIERERKPHTDKHINPQVVPLTGGVVQVSDEPPSPPQLSIIKQAHMQAIAKEVYLDDSLPSAATPRKQKSEKEIGVQTGPPTAAPARPKVEPRPKTSPTSALKRAKSFKKGIRFFSGDHSTSSSSSESSTEASPRVSSSKLKTGALSHAVSGVGGEGEGQAVSGWESLRRKKDSKKDKTLKSKQKQEAIQSERAMQEKLRQQEALAEMRRRYNAYMNVVCEFPRRRLPRLGRDGIASDEDEEYRLAKNDEDDEEDEIASTIKPPSLQQLSNYPPWTYFPCHPASFAFTGSPGEEGQGDGVTGSWRGGMMMSMHQTPDPTEEGLPDVDSPPSLVIHTPLDKKYKGDGSLDTGGSTDEEDADPVDCLVNEALTFFVPGFEEFFVQHSIPNAGQEETQGESSSSPAAGDTSGSPHHFHFSSGGSGKKQGGFITAIPMLHALPQPDNVWREVADEAGEQARETMMKEWIKQYEEAWKAHQMWVEQQARRQQAYAEKSKKRETTKPPWNEEDVRAKQEEIKKEIQEEYSQFVEAKEVLEDAVESNPFRQPGPMGTCRGGRRAWVRFDRAARTDETRKQYASRDFRMLPDEDDEFDKIAPPTLPRHVRTPSGGVVGMRGGRRHRGVRQMRSRGRDRVPTTTTTIRDVNLQLDIRDIPRDSDKDYPELAEVDEDDVNAPMERAEFQVRRNNEMDRMLGDLLPLYEDKLPYQAKDDKILLGAKNGVVGDVSSKGKQIPKKQLPMKTAQKAPPGLSTTGGKTKETLPPKGTSPIPSGTSSPSKTTTPTTGASRPGGVDHSDDVDAVKLACPVQKWVKIQQKLRGSEVAVEVERTSGRILSGGQGESLPDVIEFFGQRNSSRFHESPQHSAVNPQTSHSRPRGDEGHTSELRRNEACQSLKSREGKNLGMREQVSLMSPKGDRAKSLRGKGSIGSKEDLAKASLLSPQQNPCNEVASFPSQQACFVGLLGARSQSRSPSPPFSGFSVDGGIDGTIDLDRSQGCTLLSSSHDEKKCCSSYTNGSLTNGMPCNSEQDREQWMLSRKGHSPSSGRSTILGGSEIILGHRVKKRASFSLGEKEDTSIKQIDCTSLPTFGCIEDETAGHSKIRDGERKRESGFDGIKESGYEEGDDEECGTFSRTEAVSNGFILSREEKAADRRERLPTFGYGLEGERGEVEKEDEDTMEGSPSSSVESEEGTKTLIACDLQKILRRKKECEWEKEREETKWREKDHTEGDRFLASEGGHSGKVENDEEAKGSSWNPFLSAHQIGNKPVRRRRSFATICEDTWSNIDVERRVRRSSVSSVRSYASCPPDTGLGQDKSRRYLRRQSKHRLQQGYNVACLHRGSQKDCDGVSCIDLVREDNVLAAEGRMMRIIKNGFDSSAASQNHDELSTTTGGSEPVTTSSVSLSDTASFTGRRPRGSICSISSDCGLLPSEDVPDVELQGQRRIKDEGDMSVGRHRKGGGMKITSYDEEVQELSSYGDGAVPPIFRPEFEREISRKDPLFDAGWEGRSGGWSGDSSVELSSNHHLVGIRGEDDVHVGSPSIPRRHGSQYSPLSVPDIRVLHPSKQEDNVTRISPRQDGHTLRRLFSGDTGEPTTTRFTGITTDSSEFHHRYLLYKKRPRLRTLFSPLSSATPSPRPSSFPWDDEVIPACRGTSKQSDGVSTMKEEGQASTVQNTGSTSCGKSRCLVQQRTSVPPSEGAKEHGSPRENAVLAEDSEKTMNGTPDDTTSLERGERNNGATGMNEAEEIGSTKDPTEKSSPTNHSEDETEDRSGTPAEQFQHRPRQPFLRRGCGVGGGRYDRLQNSEGTASPRGRSIFRQDTSSLRNRSRSVLRDSLGQATISNSDPASIRHGPRRVLMQGFSSQERISSPSSSRGLSGSIEGGSRLSTPRSVSPSQSSLSRHGKERTRSHGSGTWGMQSLSQVSEPRSPSVSCSEVGMHRRGDDPSGSSGPKSPFSGGSISAPVARYTSRESLFSDNLLGIGMFLGRSSISKSQPRTWDEVPCLPPCVEKDAEDETKKSQKKPFLKKGSGKLAGDGAHRSRDKESTSSYTRRRTEESCGASTSLLERGPRTPKTQSKGCTVNGEGSAACERLTKKDDRDVSPKPTRTWKARFAPKEDRPTQSSRSQSRGRSPEDADRELGRTTVRRIETTGCRRPRYAECVDLSGYFERPRIHFGLPQYLREKITLGL</sequence>
<evidence type="ECO:0000313" key="3">
    <source>
        <dbReference type="Proteomes" id="UP000221165"/>
    </source>
</evidence>
<protein>
    <submittedName>
        <fullName evidence="2">Uncharacterized protein</fullName>
    </submittedName>
</protein>
<name>A0A2C6KZ76_9APIC</name>
<feature type="region of interest" description="Disordered" evidence="1">
    <location>
        <begin position="1505"/>
        <end position="1531"/>
    </location>
</feature>
<feature type="compositionally biased region" description="Low complexity" evidence="1">
    <location>
        <begin position="464"/>
        <end position="483"/>
    </location>
</feature>
<organism evidence="2 3">
    <name type="scientific">Cystoisospora suis</name>
    <dbReference type="NCBI Taxonomy" id="483139"/>
    <lineage>
        <taxon>Eukaryota</taxon>
        <taxon>Sar</taxon>
        <taxon>Alveolata</taxon>
        <taxon>Apicomplexa</taxon>
        <taxon>Conoidasida</taxon>
        <taxon>Coccidia</taxon>
        <taxon>Eucoccidiorida</taxon>
        <taxon>Eimeriorina</taxon>
        <taxon>Sarcocystidae</taxon>
        <taxon>Cystoisospora</taxon>
    </lineage>
</organism>
<feature type="region of interest" description="Disordered" evidence="1">
    <location>
        <begin position="734"/>
        <end position="771"/>
    </location>
</feature>
<keyword evidence="3" id="KW-1185">Reference proteome</keyword>
<feature type="compositionally biased region" description="Basic and acidic residues" evidence="1">
    <location>
        <begin position="1555"/>
        <end position="1590"/>
    </location>
</feature>
<reference evidence="2 3" key="1">
    <citation type="journal article" date="2017" name="Int. J. Parasitol.">
        <title>The genome of the protozoan parasite Cystoisospora suis and a reverse vaccinology approach to identify vaccine candidates.</title>
        <authorList>
            <person name="Palmieri N."/>
            <person name="Shrestha A."/>
            <person name="Ruttkowski B."/>
            <person name="Beck T."/>
            <person name="Vogl C."/>
            <person name="Tomley F."/>
            <person name="Blake D.P."/>
            <person name="Joachim A."/>
        </authorList>
    </citation>
    <scope>NUCLEOTIDE SEQUENCE [LARGE SCALE GENOMIC DNA]</scope>
    <source>
        <strain evidence="2 3">Wien I</strain>
    </source>
</reference>
<feature type="compositionally biased region" description="Basic and acidic residues" evidence="1">
    <location>
        <begin position="2429"/>
        <end position="2439"/>
    </location>
</feature>
<feature type="compositionally biased region" description="Basic residues" evidence="1">
    <location>
        <begin position="2357"/>
        <end position="2367"/>
    </location>
</feature>
<feature type="compositionally biased region" description="Polar residues" evidence="1">
    <location>
        <begin position="2248"/>
        <end position="2271"/>
    </location>
</feature>